<dbReference type="InterPro" id="IPR011993">
    <property type="entry name" value="PH-like_dom_sf"/>
</dbReference>
<dbReference type="SMART" id="SM00461">
    <property type="entry name" value="WH1"/>
    <property type="match status" value="1"/>
</dbReference>
<evidence type="ECO:0000259" key="2">
    <source>
        <dbReference type="PROSITE" id="PS50229"/>
    </source>
</evidence>
<dbReference type="Gene3D" id="2.30.29.30">
    <property type="entry name" value="Pleckstrin-homology domain (PH domain)/Phosphotyrosine-binding domain (PTB)"/>
    <property type="match status" value="1"/>
</dbReference>
<evidence type="ECO:0000313" key="3">
    <source>
        <dbReference type="Ensembl" id="ENSPNAP00000029102.1"/>
    </source>
</evidence>
<reference evidence="3 4" key="1">
    <citation type="submission" date="2020-10" db="EMBL/GenBank/DDBJ databases">
        <title>Pygocentrus nattereri (red-bellied piranha) genome, fPygNat1, primary haplotype.</title>
        <authorList>
            <person name="Myers G."/>
            <person name="Meyer A."/>
            <person name="Karagic N."/>
            <person name="Pippel M."/>
            <person name="Winkler S."/>
            <person name="Tracey A."/>
            <person name="Wood J."/>
            <person name="Formenti G."/>
            <person name="Howe K."/>
            <person name="Fedrigo O."/>
            <person name="Jarvis E.D."/>
        </authorList>
    </citation>
    <scope>NUCLEOTIDE SEQUENCE [LARGE SCALE GENOMIC DNA]</scope>
</reference>
<dbReference type="SUPFAM" id="SSF50729">
    <property type="entry name" value="PH domain-like"/>
    <property type="match status" value="1"/>
</dbReference>
<name>A0A3B4DXH7_PYGNA</name>
<dbReference type="PROSITE" id="PS50229">
    <property type="entry name" value="WH1"/>
    <property type="match status" value="1"/>
</dbReference>
<protein>
    <submittedName>
        <fullName evidence="3">Si:dkey-197j19.6</fullName>
    </submittedName>
</protein>
<dbReference type="InterPro" id="IPR033927">
    <property type="entry name" value="WASPfam_EVH1"/>
</dbReference>
<dbReference type="Ensembl" id="ENSPNAT00000035349.2">
    <property type="protein sequence ID" value="ENSPNAP00000029102.1"/>
    <property type="gene ID" value="ENSPNAG00000015000.2"/>
</dbReference>
<dbReference type="Proteomes" id="UP001501920">
    <property type="component" value="Chromosome 26"/>
</dbReference>
<reference evidence="3" key="3">
    <citation type="submission" date="2025-09" db="UniProtKB">
        <authorList>
            <consortium name="Ensembl"/>
        </authorList>
    </citation>
    <scope>IDENTIFICATION</scope>
</reference>
<accession>A0A3B4DXH7</accession>
<dbReference type="Pfam" id="PF00568">
    <property type="entry name" value="WH1"/>
    <property type="match status" value="1"/>
</dbReference>
<evidence type="ECO:0000313" key="4">
    <source>
        <dbReference type="Proteomes" id="UP001501920"/>
    </source>
</evidence>
<dbReference type="FunFam" id="2.30.29.30:FF:000130">
    <property type="entry name" value="neural Wiskott-Aldrich syndrome protein"/>
    <property type="match status" value="1"/>
</dbReference>
<feature type="region of interest" description="Disordered" evidence="1">
    <location>
        <begin position="162"/>
        <end position="244"/>
    </location>
</feature>
<dbReference type="CDD" id="cd01205">
    <property type="entry name" value="EVH1_WASP-like"/>
    <property type="match status" value="1"/>
</dbReference>
<dbReference type="AlphaFoldDB" id="A0A3B4DXH7"/>
<reference evidence="3" key="2">
    <citation type="submission" date="2025-08" db="UniProtKB">
        <authorList>
            <consortium name="Ensembl"/>
        </authorList>
    </citation>
    <scope>IDENTIFICATION</scope>
</reference>
<dbReference type="GeneTree" id="ENSGT00730000110895"/>
<sequence length="313" mass="34181">MSRVLSSLLSTRENGLLFNMLGQDCSASACAVVQLLMATAACKGQKSEWKFHSCGVVCLVSDRKLQSSFIRLFSVKRAKLLWEQELYSPFEYLAPCPYFHTFPGDECRTGLNFADEEEAGCFYSAVQKCIKSSRVHPVFMRTHSLDSASGWLLREKLNAGLTDCGKDSRSPSPKTPPPFDLRMTSTTVGPGTKPALRFTPTGQTSISSKTLSSPNAASVSLAQKKGPLPPIPSNPRAASFSTGHNANLRSLSSSFSIPVHPPYPAPQINLAGVRKSASFAPRENYSSAVLKHQRSLQMFTADMQADSQYEEDQ</sequence>
<dbReference type="InterPro" id="IPR000697">
    <property type="entry name" value="WH1/EVH1_dom"/>
</dbReference>
<organism evidence="3 4">
    <name type="scientific">Pygocentrus nattereri</name>
    <name type="common">Red-bellied piranha</name>
    <dbReference type="NCBI Taxonomy" id="42514"/>
    <lineage>
        <taxon>Eukaryota</taxon>
        <taxon>Metazoa</taxon>
        <taxon>Chordata</taxon>
        <taxon>Craniata</taxon>
        <taxon>Vertebrata</taxon>
        <taxon>Euteleostomi</taxon>
        <taxon>Actinopterygii</taxon>
        <taxon>Neopterygii</taxon>
        <taxon>Teleostei</taxon>
        <taxon>Ostariophysi</taxon>
        <taxon>Characiformes</taxon>
        <taxon>Characoidei</taxon>
        <taxon>Pygocentrus</taxon>
    </lineage>
</organism>
<keyword evidence="4" id="KW-1185">Reference proteome</keyword>
<feature type="domain" description="WH1" evidence="2">
    <location>
        <begin position="21"/>
        <end position="133"/>
    </location>
</feature>
<feature type="compositionally biased region" description="Polar residues" evidence="1">
    <location>
        <begin position="200"/>
        <end position="221"/>
    </location>
</feature>
<proteinExistence type="predicted"/>
<dbReference type="STRING" id="42514.ENSPNAP00000029102"/>
<evidence type="ECO:0000256" key="1">
    <source>
        <dbReference type="SAM" id="MobiDB-lite"/>
    </source>
</evidence>
<dbReference type="OMA" id="DCIINKF"/>